<evidence type="ECO:0000313" key="3">
    <source>
        <dbReference type="Proteomes" id="UP000030669"/>
    </source>
</evidence>
<protein>
    <recommendedName>
        <fullName evidence="1">DUF7053 domain-containing protein</fullName>
    </recommendedName>
</protein>
<dbReference type="OMA" id="CEPHEHA"/>
<dbReference type="AlphaFoldDB" id="S7Q522"/>
<proteinExistence type="predicted"/>
<dbReference type="GeneID" id="19302029"/>
<dbReference type="SUPFAM" id="SSF55961">
    <property type="entry name" value="Bet v1-like"/>
    <property type="match status" value="1"/>
</dbReference>
<dbReference type="RefSeq" id="XP_007866887.1">
    <property type="nucleotide sequence ID" value="XM_007868696.1"/>
</dbReference>
<dbReference type="OrthoDB" id="3246050at2759"/>
<organism evidence="2 3">
    <name type="scientific">Gloeophyllum trabeum (strain ATCC 11539 / FP-39264 / Madison 617)</name>
    <name type="common">Brown rot fungus</name>
    <dbReference type="NCBI Taxonomy" id="670483"/>
    <lineage>
        <taxon>Eukaryota</taxon>
        <taxon>Fungi</taxon>
        <taxon>Dikarya</taxon>
        <taxon>Basidiomycota</taxon>
        <taxon>Agaricomycotina</taxon>
        <taxon>Agaricomycetes</taxon>
        <taxon>Gloeophyllales</taxon>
        <taxon>Gloeophyllaceae</taxon>
        <taxon>Gloeophyllum</taxon>
    </lineage>
</organism>
<dbReference type="EMBL" id="KB469303">
    <property type="protein sequence ID" value="EPQ54607.1"/>
    <property type="molecule type" value="Genomic_DNA"/>
</dbReference>
<dbReference type="STRING" id="670483.S7Q522"/>
<dbReference type="PANTHER" id="PTHR38117:SF1">
    <property type="entry name" value="DUF3074 DOMAIN-CONTAINING PROTEIN"/>
    <property type="match status" value="1"/>
</dbReference>
<dbReference type="Proteomes" id="UP000030669">
    <property type="component" value="Unassembled WGS sequence"/>
</dbReference>
<name>S7Q522_GLOTA</name>
<sequence>MSTKFTHTIVKPLPAGVAKASVLRLLHDHALLIRLNPLVAAHALTSAAPERETYTVTDRIPVLFWEGTTTYTASFADTPDGVRTRIKAMGLVSEGEFTVEERQEGLVLLERAEVTCPWVVRWFVEGKMRESHTALVERFAEKVKEL</sequence>
<accession>S7Q522</accession>
<dbReference type="InterPro" id="IPR055481">
    <property type="entry name" value="DUF7053"/>
</dbReference>
<dbReference type="eggNOG" id="ENOG502S0IF">
    <property type="taxonomic scope" value="Eukaryota"/>
</dbReference>
<dbReference type="KEGG" id="gtr:GLOTRDRAFT_129959"/>
<gene>
    <name evidence="2" type="ORF">GLOTRDRAFT_129959</name>
</gene>
<feature type="domain" description="DUF7053" evidence="1">
    <location>
        <begin position="3"/>
        <end position="144"/>
    </location>
</feature>
<dbReference type="PANTHER" id="PTHR38117">
    <property type="entry name" value="NACHT AND WD40 DOMAIN PROTEIN"/>
    <property type="match status" value="1"/>
</dbReference>
<keyword evidence="3" id="KW-1185">Reference proteome</keyword>
<evidence type="ECO:0000259" key="1">
    <source>
        <dbReference type="Pfam" id="PF23155"/>
    </source>
</evidence>
<dbReference type="HOGENOM" id="CLU_1777642_0_0_1"/>
<evidence type="ECO:0000313" key="2">
    <source>
        <dbReference type="EMBL" id="EPQ54607.1"/>
    </source>
</evidence>
<dbReference type="Pfam" id="PF23155">
    <property type="entry name" value="DUF7053"/>
    <property type="match status" value="1"/>
</dbReference>
<reference evidence="2 3" key="1">
    <citation type="journal article" date="2012" name="Science">
        <title>The Paleozoic origin of enzymatic lignin decomposition reconstructed from 31 fungal genomes.</title>
        <authorList>
            <person name="Floudas D."/>
            <person name="Binder M."/>
            <person name="Riley R."/>
            <person name="Barry K."/>
            <person name="Blanchette R.A."/>
            <person name="Henrissat B."/>
            <person name="Martinez A.T."/>
            <person name="Otillar R."/>
            <person name="Spatafora J.W."/>
            <person name="Yadav J.S."/>
            <person name="Aerts A."/>
            <person name="Benoit I."/>
            <person name="Boyd A."/>
            <person name="Carlson A."/>
            <person name="Copeland A."/>
            <person name="Coutinho P.M."/>
            <person name="de Vries R.P."/>
            <person name="Ferreira P."/>
            <person name="Findley K."/>
            <person name="Foster B."/>
            <person name="Gaskell J."/>
            <person name="Glotzer D."/>
            <person name="Gorecki P."/>
            <person name="Heitman J."/>
            <person name="Hesse C."/>
            <person name="Hori C."/>
            <person name="Igarashi K."/>
            <person name="Jurgens J.A."/>
            <person name="Kallen N."/>
            <person name="Kersten P."/>
            <person name="Kohler A."/>
            <person name="Kuees U."/>
            <person name="Kumar T.K.A."/>
            <person name="Kuo A."/>
            <person name="LaButti K."/>
            <person name="Larrondo L.F."/>
            <person name="Lindquist E."/>
            <person name="Ling A."/>
            <person name="Lombard V."/>
            <person name="Lucas S."/>
            <person name="Lundell T."/>
            <person name="Martin R."/>
            <person name="McLaughlin D.J."/>
            <person name="Morgenstern I."/>
            <person name="Morin E."/>
            <person name="Murat C."/>
            <person name="Nagy L.G."/>
            <person name="Nolan M."/>
            <person name="Ohm R.A."/>
            <person name="Patyshakuliyeva A."/>
            <person name="Rokas A."/>
            <person name="Ruiz-Duenas F.J."/>
            <person name="Sabat G."/>
            <person name="Salamov A."/>
            <person name="Samejima M."/>
            <person name="Schmutz J."/>
            <person name="Slot J.C."/>
            <person name="St John F."/>
            <person name="Stenlid J."/>
            <person name="Sun H."/>
            <person name="Sun S."/>
            <person name="Syed K."/>
            <person name="Tsang A."/>
            <person name="Wiebenga A."/>
            <person name="Young D."/>
            <person name="Pisabarro A."/>
            <person name="Eastwood D.C."/>
            <person name="Martin F."/>
            <person name="Cullen D."/>
            <person name="Grigoriev I.V."/>
            <person name="Hibbett D.S."/>
        </authorList>
    </citation>
    <scope>NUCLEOTIDE SEQUENCE [LARGE SCALE GENOMIC DNA]</scope>
    <source>
        <strain evidence="2 3">ATCC 11539</strain>
    </source>
</reference>